<reference evidence="2 3" key="1">
    <citation type="journal article" date="2018" name="Sci. Rep.">
        <title>Comparative genomics provides insights into the lifestyle and reveals functional heterogeneity of dark septate endophytic fungi.</title>
        <authorList>
            <person name="Knapp D.G."/>
            <person name="Nemeth J.B."/>
            <person name="Barry K."/>
            <person name="Hainaut M."/>
            <person name="Henrissat B."/>
            <person name="Johnson J."/>
            <person name="Kuo A."/>
            <person name="Lim J.H.P."/>
            <person name="Lipzen A."/>
            <person name="Nolan M."/>
            <person name="Ohm R.A."/>
            <person name="Tamas L."/>
            <person name="Grigoriev I.V."/>
            <person name="Spatafora J.W."/>
            <person name="Nagy L.G."/>
            <person name="Kovacs G.M."/>
        </authorList>
    </citation>
    <scope>NUCLEOTIDE SEQUENCE [LARGE SCALE GENOMIC DNA]</scope>
    <source>
        <strain evidence="2 3">DSE2036</strain>
    </source>
</reference>
<feature type="region of interest" description="Disordered" evidence="1">
    <location>
        <begin position="78"/>
        <end position="106"/>
    </location>
</feature>
<proteinExistence type="predicted"/>
<dbReference type="Proteomes" id="UP000244855">
    <property type="component" value="Unassembled WGS sequence"/>
</dbReference>
<evidence type="ECO:0000256" key="1">
    <source>
        <dbReference type="SAM" id="MobiDB-lite"/>
    </source>
</evidence>
<organism evidence="2 3">
    <name type="scientific">Periconia macrospinosa</name>
    <dbReference type="NCBI Taxonomy" id="97972"/>
    <lineage>
        <taxon>Eukaryota</taxon>
        <taxon>Fungi</taxon>
        <taxon>Dikarya</taxon>
        <taxon>Ascomycota</taxon>
        <taxon>Pezizomycotina</taxon>
        <taxon>Dothideomycetes</taxon>
        <taxon>Pleosporomycetidae</taxon>
        <taxon>Pleosporales</taxon>
        <taxon>Massarineae</taxon>
        <taxon>Periconiaceae</taxon>
        <taxon>Periconia</taxon>
    </lineage>
</organism>
<dbReference type="AlphaFoldDB" id="A0A2V1DRB5"/>
<dbReference type="EMBL" id="KZ805371">
    <property type="protein sequence ID" value="PVI00559.1"/>
    <property type="molecule type" value="Genomic_DNA"/>
</dbReference>
<gene>
    <name evidence="2" type="ORF">DM02DRAFT_388652</name>
</gene>
<evidence type="ECO:0000313" key="3">
    <source>
        <dbReference type="Proteomes" id="UP000244855"/>
    </source>
</evidence>
<feature type="compositionally biased region" description="Basic and acidic residues" evidence="1">
    <location>
        <begin position="79"/>
        <end position="91"/>
    </location>
</feature>
<keyword evidence="3" id="KW-1185">Reference proteome</keyword>
<protein>
    <submittedName>
        <fullName evidence="2">Uncharacterized protein</fullName>
    </submittedName>
</protein>
<name>A0A2V1DRB5_9PLEO</name>
<evidence type="ECO:0000313" key="2">
    <source>
        <dbReference type="EMBL" id="PVI00559.1"/>
    </source>
</evidence>
<sequence length="106" mass="12346">MFAEWWARRRRAGGGMLLRVWRGARTDTSWRRWEKSRALVVVGGRAFAGRPKASRDGVGQLDGTLGVEMVVWVVKKRRSVGEKKEEREREEKRKKKGVRFGYGWRG</sequence>
<accession>A0A2V1DRB5</accession>